<dbReference type="PANTHER" id="PTHR35400:SF1">
    <property type="entry name" value="SLR1083 PROTEIN"/>
    <property type="match status" value="1"/>
</dbReference>
<sequence length="194" mass="22560">MSVTKTKRFTTDEYHRLTELGFFKGNNRVELIRGEIIQMAAKNTPHSVCSTRLYRELLNLIQEQATIRGQEPIIISNNNEPEPDLVIARNQDDDYLEAHPRPNDILLLIEIADSSLNYDQEVKLTLYAEAGISNYWIFNLVANYLESYSEPYRDQKGNFGYRRKVIYLPNESVNLPSFPELSLDLSKVFPRMRN</sequence>
<dbReference type="InterPro" id="IPR008538">
    <property type="entry name" value="Uma2"/>
</dbReference>
<accession>A0ABV4XRF4</accession>
<protein>
    <submittedName>
        <fullName evidence="2">Uma2 family endonuclease</fullName>
    </submittedName>
</protein>
<reference evidence="2 3" key="1">
    <citation type="submission" date="2024-09" db="EMBL/GenBank/DDBJ databases">
        <title>Floridaenema gen nov. (Aerosakkonemataceae, Aerosakkonematales ord. nov., Cyanobacteria) from benthic tropical and subtropical fresh waters, with the description of four new species.</title>
        <authorList>
            <person name="Moretto J.A."/>
            <person name="Berthold D.E."/>
            <person name="Lefler F.W."/>
            <person name="Huang I.-S."/>
            <person name="Laughinghouse H. IV."/>
        </authorList>
    </citation>
    <scope>NUCLEOTIDE SEQUENCE [LARGE SCALE GENOMIC DNA]</scope>
    <source>
        <strain evidence="2 3">BLCC-F50</strain>
    </source>
</reference>
<dbReference type="InterPro" id="IPR011335">
    <property type="entry name" value="Restrct_endonuc-II-like"/>
</dbReference>
<dbReference type="CDD" id="cd06260">
    <property type="entry name" value="DUF820-like"/>
    <property type="match status" value="1"/>
</dbReference>
<dbReference type="SUPFAM" id="SSF52980">
    <property type="entry name" value="Restriction endonuclease-like"/>
    <property type="match status" value="1"/>
</dbReference>
<evidence type="ECO:0000313" key="2">
    <source>
        <dbReference type="EMBL" id="MFB2893672.1"/>
    </source>
</evidence>
<gene>
    <name evidence="2" type="ORF">ACE1CI_12240</name>
</gene>
<keyword evidence="2" id="KW-0255">Endonuclease</keyword>
<name>A0ABV4XRF4_9CYAN</name>
<dbReference type="InterPro" id="IPR012296">
    <property type="entry name" value="Nuclease_put_TT1808"/>
</dbReference>
<keyword evidence="2" id="KW-0378">Hydrolase</keyword>
<dbReference type="Gene3D" id="3.90.1570.10">
    <property type="entry name" value="tt1808, chain A"/>
    <property type="match status" value="1"/>
</dbReference>
<organism evidence="2 3">
    <name type="scientific">Floridaenema flaviceps BLCC-F50</name>
    <dbReference type="NCBI Taxonomy" id="3153642"/>
    <lineage>
        <taxon>Bacteria</taxon>
        <taxon>Bacillati</taxon>
        <taxon>Cyanobacteriota</taxon>
        <taxon>Cyanophyceae</taxon>
        <taxon>Oscillatoriophycideae</taxon>
        <taxon>Aerosakkonematales</taxon>
        <taxon>Aerosakkonemataceae</taxon>
        <taxon>Floridanema</taxon>
        <taxon>Floridanema flaviceps</taxon>
    </lineage>
</organism>
<proteinExistence type="predicted"/>
<keyword evidence="2" id="KW-0540">Nuclease</keyword>
<dbReference type="GO" id="GO:0004519">
    <property type="term" value="F:endonuclease activity"/>
    <property type="evidence" value="ECO:0007669"/>
    <property type="project" value="UniProtKB-KW"/>
</dbReference>
<dbReference type="Pfam" id="PF05685">
    <property type="entry name" value="Uma2"/>
    <property type="match status" value="1"/>
</dbReference>
<dbReference type="Proteomes" id="UP001576784">
    <property type="component" value="Unassembled WGS sequence"/>
</dbReference>
<feature type="domain" description="Putative restriction endonuclease" evidence="1">
    <location>
        <begin position="12"/>
        <end position="185"/>
    </location>
</feature>
<dbReference type="RefSeq" id="WP_413263330.1">
    <property type="nucleotide sequence ID" value="NZ_JBHFNR010000082.1"/>
</dbReference>
<dbReference type="EMBL" id="JBHFNR010000082">
    <property type="protein sequence ID" value="MFB2893672.1"/>
    <property type="molecule type" value="Genomic_DNA"/>
</dbReference>
<keyword evidence="3" id="KW-1185">Reference proteome</keyword>
<dbReference type="PANTHER" id="PTHR35400">
    <property type="entry name" value="SLR1083 PROTEIN"/>
    <property type="match status" value="1"/>
</dbReference>
<evidence type="ECO:0000313" key="3">
    <source>
        <dbReference type="Proteomes" id="UP001576784"/>
    </source>
</evidence>
<evidence type="ECO:0000259" key="1">
    <source>
        <dbReference type="Pfam" id="PF05685"/>
    </source>
</evidence>
<comment type="caution">
    <text evidence="2">The sequence shown here is derived from an EMBL/GenBank/DDBJ whole genome shotgun (WGS) entry which is preliminary data.</text>
</comment>